<gene>
    <name evidence="1" type="ORF">ES288_D08G272000v1</name>
</gene>
<accession>A0A5D2BPC3</accession>
<name>A0A5D2BPC3_GOSDA</name>
<protein>
    <submittedName>
        <fullName evidence="1">Uncharacterized protein</fullName>
    </submittedName>
</protein>
<organism evidence="1 2">
    <name type="scientific">Gossypium darwinii</name>
    <name type="common">Darwin's cotton</name>
    <name type="synonym">Gossypium barbadense var. darwinii</name>
    <dbReference type="NCBI Taxonomy" id="34276"/>
    <lineage>
        <taxon>Eukaryota</taxon>
        <taxon>Viridiplantae</taxon>
        <taxon>Streptophyta</taxon>
        <taxon>Embryophyta</taxon>
        <taxon>Tracheophyta</taxon>
        <taxon>Spermatophyta</taxon>
        <taxon>Magnoliopsida</taxon>
        <taxon>eudicotyledons</taxon>
        <taxon>Gunneridae</taxon>
        <taxon>Pentapetalae</taxon>
        <taxon>rosids</taxon>
        <taxon>malvids</taxon>
        <taxon>Malvales</taxon>
        <taxon>Malvaceae</taxon>
        <taxon>Malvoideae</taxon>
        <taxon>Gossypium</taxon>
    </lineage>
</organism>
<sequence length="41" mass="4821">MLTHLPDSPNSACYYPNLGHRTFMKYSHETQASESQHHQYI</sequence>
<dbReference type="Proteomes" id="UP000323506">
    <property type="component" value="Chromosome D08"/>
</dbReference>
<evidence type="ECO:0000313" key="2">
    <source>
        <dbReference type="Proteomes" id="UP000323506"/>
    </source>
</evidence>
<evidence type="ECO:0000313" key="1">
    <source>
        <dbReference type="EMBL" id="TYG59057.1"/>
    </source>
</evidence>
<dbReference type="AlphaFoldDB" id="A0A5D2BPC3"/>
<reference evidence="1 2" key="1">
    <citation type="submission" date="2019-06" db="EMBL/GenBank/DDBJ databases">
        <title>WGS assembly of Gossypium darwinii.</title>
        <authorList>
            <person name="Chen Z.J."/>
            <person name="Sreedasyam A."/>
            <person name="Ando A."/>
            <person name="Song Q."/>
            <person name="De L."/>
            <person name="Hulse-Kemp A."/>
            <person name="Ding M."/>
            <person name="Ye W."/>
            <person name="Kirkbride R."/>
            <person name="Jenkins J."/>
            <person name="Plott C."/>
            <person name="Lovell J."/>
            <person name="Lin Y.-M."/>
            <person name="Vaughn R."/>
            <person name="Liu B."/>
            <person name="Li W."/>
            <person name="Simpson S."/>
            <person name="Scheffler B."/>
            <person name="Saski C."/>
            <person name="Grover C."/>
            <person name="Hu G."/>
            <person name="Conover J."/>
            <person name="Carlson J."/>
            <person name="Shu S."/>
            <person name="Boston L."/>
            <person name="Williams M."/>
            <person name="Peterson D."/>
            <person name="Mcgee K."/>
            <person name="Jones D."/>
            <person name="Wendel J."/>
            <person name="Stelly D."/>
            <person name="Grimwood J."/>
            <person name="Schmutz J."/>
        </authorList>
    </citation>
    <scope>NUCLEOTIDE SEQUENCE [LARGE SCALE GENOMIC DNA]</scope>
    <source>
        <strain evidence="1">1808015.09</strain>
    </source>
</reference>
<dbReference type="EMBL" id="CM017708">
    <property type="protein sequence ID" value="TYG59057.1"/>
    <property type="molecule type" value="Genomic_DNA"/>
</dbReference>
<proteinExistence type="predicted"/>
<keyword evidence="2" id="KW-1185">Reference proteome</keyword>